<dbReference type="Proteomes" id="UP000183040">
    <property type="component" value="Unassembled WGS sequence"/>
</dbReference>
<organism evidence="1 2">
    <name type="scientific">Bacteroides xylanisolvens</name>
    <dbReference type="NCBI Taxonomy" id="371601"/>
    <lineage>
        <taxon>Bacteria</taxon>
        <taxon>Pseudomonadati</taxon>
        <taxon>Bacteroidota</taxon>
        <taxon>Bacteroidia</taxon>
        <taxon>Bacteroidales</taxon>
        <taxon>Bacteroidaceae</taxon>
        <taxon>Bacteroides</taxon>
    </lineage>
</organism>
<evidence type="ECO:0000313" key="2">
    <source>
        <dbReference type="Proteomes" id="UP000183040"/>
    </source>
</evidence>
<sequence length="136" mass="15656">MKENQIPQIAVSANASLFLYLKERIGDRKSKVEAYCDLLDKASKRFVSRFLRNKDYEIGTNQCHVTITDLAAEWHWHRATVRSYLERMEAFGLIQKITLPKSIVITIPESMSLSELKEEFSSLESSESEAQILDND</sequence>
<protein>
    <recommendedName>
        <fullName evidence="3">MarR family transcriptional regulator</fullName>
    </recommendedName>
</protein>
<accession>A0A1H4GEW5</accession>
<evidence type="ECO:0000313" key="1">
    <source>
        <dbReference type="EMBL" id="SEB07428.1"/>
    </source>
</evidence>
<dbReference type="RefSeq" id="WP_074707930.1">
    <property type="nucleotide sequence ID" value="NZ_FNRP01000028.1"/>
</dbReference>
<proteinExistence type="predicted"/>
<dbReference type="InterPro" id="IPR036390">
    <property type="entry name" value="WH_DNA-bd_sf"/>
</dbReference>
<reference evidence="1 2" key="1">
    <citation type="submission" date="2016-10" db="EMBL/GenBank/DDBJ databases">
        <authorList>
            <person name="de Groot N.N."/>
        </authorList>
    </citation>
    <scope>NUCLEOTIDE SEQUENCE [LARGE SCALE GENOMIC DNA]</scope>
    <source>
        <strain evidence="1 2">NLAE-zl-G339</strain>
    </source>
</reference>
<dbReference type="EMBL" id="FNRP01000028">
    <property type="protein sequence ID" value="SEB07428.1"/>
    <property type="molecule type" value="Genomic_DNA"/>
</dbReference>
<dbReference type="AlphaFoldDB" id="A0A1H4GEW5"/>
<gene>
    <name evidence="1" type="ORF">SAMN04487924_12825</name>
</gene>
<evidence type="ECO:0008006" key="3">
    <source>
        <dbReference type="Google" id="ProtNLM"/>
    </source>
</evidence>
<name>A0A1H4GEW5_9BACE</name>
<dbReference type="SUPFAM" id="SSF46785">
    <property type="entry name" value="Winged helix' DNA-binding domain"/>
    <property type="match status" value="1"/>
</dbReference>